<dbReference type="OrthoDB" id="8232269at2"/>
<dbReference type="Proteomes" id="UP000321304">
    <property type="component" value="Unassembled WGS sequence"/>
</dbReference>
<gene>
    <name evidence="2" type="ORF">FBZ93_12412</name>
</gene>
<reference evidence="2 3" key="1">
    <citation type="submission" date="2019-06" db="EMBL/GenBank/DDBJ databases">
        <title>Genomic Encyclopedia of Type Strains, Phase IV (KMG-V): Genome sequencing to study the core and pangenomes of soil and plant-associated prokaryotes.</title>
        <authorList>
            <person name="Whitman W."/>
        </authorList>
    </citation>
    <scope>NUCLEOTIDE SEQUENCE [LARGE SCALE GENOMIC DNA]</scope>
    <source>
        <strain evidence="2 3">BR 10355</strain>
    </source>
</reference>
<evidence type="ECO:0000313" key="2">
    <source>
        <dbReference type="EMBL" id="TWB86966.1"/>
    </source>
</evidence>
<organism evidence="2 3">
    <name type="scientific">Bradyrhizobium macuxiense</name>
    <dbReference type="NCBI Taxonomy" id="1755647"/>
    <lineage>
        <taxon>Bacteria</taxon>
        <taxon>Pseudomonadati</taxon>
        <taxon>Pseudomonadota</taxon>
        <taxon>Alphaproteobacteria</taxon>
        <taxon>Hyphomicrobiales</taxon>
        <taxon>Nitrobacteraceae</taxon>
        <taxon>Bradyrhizobium</taxon>
    </lineage>
</organism>
<dbReference type="Pfam" id="PF21592">
    <property type="entry name" value="Bc2l-C_N"/>
    <property type="match status" value="1"/>
</dbReference>
<proteinExistence type="predicted"/>
<feature type="domain" description="Bc2l-C N-terminal" evidence="1">
    <location>
        <begin position="22"/>
        <end position="125"/>
    </location>
</feature>
<comment type="caution">
    <text evidence="2">The sequence shown here is derived from an EMBL/GenBank/DDBJ whole genome shotgun (WGS) entry which is preliminary data.</text>
</comment>
<dbReference type="RefSeq" id="WP_146992984.1">
    <property type="nucleotide sequence ID" value="NZ_VITY01000024.1"/>
</dbReference>
<dbReference type="InterPro" id="IPR048921">
    <property type="entry name" value="Bc2l-C_N"/>
</dbReference>
<evidence type="ECO:0000259" key="1">
    <source>
        <dbReference type="Pfam" id="PF21592"/>
    </source>
</evidence>
<accession>A0A560KUM8</accession>
<evidence type="ECO:0000313" key="3">
    <source>
        <dbReference type="Proteomes" id="UP000321304"/>
    </source>
</evidence>
<dbReference type="AlphaFoldDB" id="A0A560KUM8"/>
<name>A0A560KUM8_9BRAD</name>
<dbReference type="Gene3D" id="2.60.120.760">
    <property type="match status" value="1"/>
</dbReference>
<sequence length="126" mass="12685">MALYVQTAGTLSTNSATLTPMQGLSLTIPEGVGTTAIITLNVPNPYAMGNDIPGGVFGVTVNGTASPVVASFTYNEGTPSSFGRVPTTLVVGIPLGNTAQTIQAVWAGVRGSNVIIDSPASLSAVY</sequence>
<dbReference type="EMBL" id="VITY01000024">
    <property type="protein sequence ID" value="TWB86966.1"/>
    <property type="molecule type" value="Genomic_DNA"/>
</dbReference>
<protein>
    <recommendedName>
        <fullName evidence="1">Bc2l-C N-terminal domain-containing protein</fullName>
    </recommendedName>
</protein>
<keyword evidence="3" id="KW-1185">Reference proteome</keyword>